<keyword evidence="3" id="KW-1185">Reference proteome</keyword>
<dbReference type="GO" id="GO:0016209">
    <property type="term" value="F:antioxidant activity"/>
    <property type="evidence" value="ECO:0007669"/>
    <property type="project" value="InterPro"/>
</dbReference>
<gene>
    <name evidence="2" type="ORF">SAMN04488122_1205</name>
</gene>
<evidence type="ECO:0000259" key="1">
    <source>
        <dbReference type="Pfam" id="PF00578"/>
    </source>
</evidence>
<evidence type="ECO:0000313" key="3">
    <source>
        <dbReference type="Proteomes" id="UP000199310"/>
    </source>
</evidence>
<dbReference type="EMBL" id="FOJG01000001">
    <property type="protein sequence ID" value="SEW21610.1"/>
    <property type="molecule type" value="Genomic_DNA"/>
</dbReference>
<name>A0A1I0Q3Z9_9BACT</name>
<dbReference type="Pfam" id="PF00578">
    <property type="entry name" value="AhpC-TSA"/>
    <property type="match status" value="1"/>
</dbReference>
<organism evidence="2 3">
    <name type="scientific">Chitinophaga arvensicola</name>
    <dbReference type="NCBI Taxonomy" id="29529"/>
    <lineage>
        <taxon>Bacteria</taxon>
        <taxon>Pseudomonadati</taxon>
        <taxon>Bacteroidota</taxon>
        <taxon>Chitinophagia</taxon>
        <taxon>Chitinophagales</taxon>
        <taxon>Chitinophagaceae</taxon>
        <taxon>Chitinophaga</taxon>
    </lineage>
</organism>
<dbReference type="GO" id="GO:0016491">
    <property type="term" value="F:oxidoreductase activity"/>
    <property type="evidence" value="ECO:0007669"/>
    <property type="project" value="InterPro"/>
</dbReference>
<dbReference type="Proteomes" id="UP000199310">
    <property type="component" value="Unassembled WGS sequence"/>
</dbReference>
<dbReference type="AlphaFoldDB" id="A0A1I0Q3Z9"/>
<dbReference type="STRING" id="29529.SAMN04488122_1205"/>
<feature type="domain" description="Alkyl hydroperoxide reductase subunit C/ Thiol specific antioxidant" evidence="1">
    <location>
        <begin position="62"/>
        <end position="177"/>
    </location>
</feature>
<sequence length="205" mass="22822">MSSLYRYADYLQQPTPENFPSPVKNREKINPAKAGSFFPEFFIEEARVINAGPLLNNAHSGASLHSLTLQPLVIAFYSWHWNGYADRLIEQLKATHAAITAAGARLLVLSSEDKKHFNTIYPEGLPFDVVHDAQHRIARKAGIYRESDPIWGRVSGVNADVPVPAIYLITPSLEISYDFIDLYLLEEFAPEALLTAIGKKLAISA</sequence>
<accession>A0A1I0Q3Z9</accession>
<proteinExistence type="predicted"/>
<dbReference type="InterPro" id="IPR000866">
    <property type="entry name" value="AhpC/TSA"/>
</dbReference>
<dbReference type="SUPFAM" id="SSF52833">
    <property type="entry name" value="Thioredoxin-like"/>
    <property type="match status" value="1"/>
</dbReference>
<protein>
    <submittedName>
        <fullName evidence="2">Peroxiredoxin</fullName>
    </submittedName>
</protein>
<dbReference type="RefSeq" id="WP_089891832.1">
    <property type="nucleotide sequence ID" value="NZ_FOJG01000001.1"/>
</dbReference>
<dbReference type="Gene3D" id="3.40.30.10">
    <property type="entry name" value="Glutaredoxin"/>
    <property type="match status" value="1"/>
</dbReference>
<reference evidence="3" key="1">
    <citation type="submission" date="2016-10" db="EMBL/GenBank/DDBJ databases">
        <authorList>
            <person name="Varghese N."/>
            <person name="Submissions S."/>
        </authorList>
    </citation>
    <scope>NUCLEOTIDE SEQUENCE [LARGE SCALE GENOMIC DNA]</scope>
    <source>
        <strain evidence="3">DSM 3695</strain>
    </source>
</reference>
<dbReference type="OrthoDB" id="645652at2"/>
<dbReference type="InterPro" id="IPR036249">
    <property type="entry name" value="Thioredoxin-like_sf"/>
</dbReference>
<evidence type="ECO:0000313" key="2">
    <source>
        <dbReference type="EMBL" id="SEW21610.1"/>
    </source>
</evidence>